<dbReference type="InterPro" id="IPR038522">
    <property type="entry name" value="T4/T6SS_DotU_sf"/>
</dbReference>
<name>A0A975GHD1_9BACT</name>
<keyword evidence="1" id="KW-0812">Transmembrane</keyword>
<keyword evidence="1" id="KW-0472">Membrane</keyword>
<dbReference type="RefSeq" id="WP_207687276.1">
    <property type="nucleotide sequence ID" value="NZ_CP061799.1"/>
</dbReference>
<accession>A0A975GHD1</accession>
<evidence type="ECO:0000259" key="2">
    <source>
        <dbReference type="Pfam" id="PF09850"/>
    </source>
</evidence>
<evidence type="ECO:0000256" key="1">
    <source>
        <dbReference type="SAM" id="Phobius"/>
    </source>
</evidence>
<sequence length="223" mass="25647">MKNTQWQSIHEVFSKMTELCGQLENMADQPYLKSLAPAPSGVSGDVNEKIVRVRADIRTHLEYLRVELAETLTEREAYLVLFPIVIYFDEMVQLKYLQAGQAWPSLQKELYQIDDGGVIFYETLDDILRKPNTLPFIYEVFYFCLNHGFKGKYNDDPVKISEYKNKLKTKLPVISTEKNAAFSDELLQIKTFGPPMWFYAGAAAIFGLCYFLIKVYAGNVKPI</sequence>
<evidence type="ECO:0000313" key="3">
    <source>
        <dbReference type="EMBL" id="QTA81207.1"/>
    </source>
</evidence>
<dbReference type="EMBL" id="CP061799">
    <property type="protein sequence ID" value="QTA81207.1"/>
    <property type="molecule type" value="Genomic_DNA"/>
</dbReference>
<dbReference type="Proteomes" id="UP000663720">
    <property type="component" value="Chromosome"/>
</dbReference>
<feature type="transmembrane region" description="Helical" evidence="1">
    <location>
        <begin position="196"/>
        <end position="217"/>
    </location>
</feature>
<keyword evidence="4" id="KW-1185">Reference proteome</keyword>
<organism evidence="3 4">
    <name type="scientific">Desulfonema limicola</name>
    <dbReference type="NCBI Taxonomy" id="45656"/>
    <lineage>
        <taxon>Bacteria</taxon>
        <taxon>Pseudomonadati</taxon>
        <taxon>Thermodesulfobacteriota</taxon>
        <taxon>Desulfobacteria</taxon>
        <taxon>Desulfobacterales</taxon>
        <taxon>Desulfococcaceae</taxon>
        <taxon>Desulfonema</taxon>
    </lineage>
</organism>
<dbReference type="InterPro" id="IPR017732">
    <property type="entry name" value="T4/T6SS_DotU"/>
</dbReference>
<reference evidence="3" key="1">
    <citation type="journal article" date="2021" name="Microb. Physiol.">
        <title>Proteogenomic Insights into the Physiology of Marine, Sulfate-Reducing, Filamentous Desulfonema limicola and Desulfonema magnum.</title>
        <authorList>
            <person name="Schnaars V."/>
            <person name="Wohlbrand L."/>
            <person name="Scheve S."/>
            <person name="Hinrichs C."/>
            <person name="Reinhardt R."/>
            <person name="Rabus R."/>
        </authorList>
    </citation>
    <scope>NUCLEOTIDE SEQUENCE</scope>
    <source>
        <strain evidence="3">5ac10</strain>
    </source>
</reference>
<dbReference type="Gene3D" id="1.25.40.590">
    <property type="entry name" value="Type IV / VI secretion system, DotU"/>
    <property type="match status" value="1"/>
</dbReference>
<dbReference type="AlphaFoldDB" id="A0A975GHD1"/>
<feature type="domain" description="Type IV / VI secretion system DotU" evidence="2">
    <location>
        <begin position="47"/>
        <end position="213"/>
    </location>
</feature>
<dbReference type="Pfam" id="PF09850">
    <property type="entry name" value="DotU"/>
    <property type="match status" value="1"/>
</dbReference>
<gene>
    <name evidence="3" type="ORF">dnl_35380</name>
</gene>
<evidence type="ECO:0000313" key="4">
    <source>
        <dbReference type="Proteomes" id="UP000663720"/>
    </source>
</evidence>
<keyword evidence="1" id="KW-1133">Transmembrane helix</keyword>
<proteinExistence type="predicted"/>
<protein>
    <submittedName>
        <fullName evidence="3">Type VI secretion system protein, DotU-like</fullName>
    </submittedName>
</protein>
<dbReference type="KEGG" id="dli:dnl_35380"/>